<evidence type="ECO:0000313" key="3">
    <source>
        <dbReference type="Proteomes" id="UP001224533"/>
    </source>
</evidence>
<proteinExistence type="predicted"/>
<accession>A0ABD7YT16</accession>
<dbReference type="EMBL" id="CP114509">
    <property type="protein sequence ID" value="WHS17222.1"/>
    <property type="molecule type" value="Genomic_DNA"/>
</dbReference>
<dbReference type="Gene3D" id="3.90.1530.10">
    <property type="entry name" value="Conserved hypothetical protein from pyrococcus furiosus pfu- 392566-001, ParB domain"/>
    <property type="match status" value="1"/>
</dbReference>
<reference evidence="2 3" key="1">
    <citation type="submission" date="2022-12" db="EMBL/GenBank/DDBJ databases">
        <title>Assessment of beneficial effects and identification of host adaptation-associated genes of Ligilactobacillus salivarius isolated from Meles meles.</title>
        <authorList>
            <person name="Wang Y."/>
        </authorList>
    </citation>
    <scope>NUCLEOTIDE SEQUENCE [LARGE SCALE GENOMIC DNA]</scope>
    <source>
        <strain evidence="2 3">S35</strain>
    </source>
</reference>
<evidence type="ECO:0000313" key="2">
    <source>
        <dbReference type="EMBL" id="WHS17222.1"/>
    </source>
</evidence>
<dbReference type="SUPFAM" id="SSF110849">
    <property type="entry name" value="ParB/Sulfiredoxin"/>
    <property type="match status" value="1"/>
</dbReference>
<gene>
    <name evidence="2" type="ORF">O2U02_06990</name>
</gene>
<evidence type="ECO:0000259" key="1">
    <source>
        <dbReference type="SMART" id="SM00470"/>
    </source>
</evidence>
<dbReference type="RefSeq" id="WP_283473485.1">
    <property type="nucleotide sequence ID" value="NZ_CP114501.1"/>
</dbReference>
<protein>
    <submittedName>
        <fullName evidence="2">ParB N-terminal domain-containing protein</fullName>
    </submittedName>
</protein>
<dbReference type="Proteomes" id="UP001224533">
    <property type="component" value="Chromosome"/>
</dbReference>
<dbReference type="AlphaFoldDB" id="A0ABD7YT16"/>
<dbReference type="Pfam" id="PF02195">
    <property type="entry name" value="ParB_N"/>
    <property type="match status" value="1"/>
</dbReference>
<dbReference type="CDD" id="cd16401">
    <property type="entry name" value="ParB_N_like_MT"/>
    <property type="match status" value="1"/>
</dbReference>
<dbReference type="SMART" id="SM00470">
    <property type="entry name" value="ParB"/>
    <property type="match status" value="1"/>
</dbReference>
<feature type="domain" description="ParB-like N-terminal" evidence="1">
    <location>
        <begin position="11"/>
        <end position="99"/>
    </location>
</feature>
<dbReference type="GeneID" id="89465162"/>
<dbReference type="InterPro" id="IPR003115">
    <property type="entry name" value="ParB_N"/>
</dbReference>
<dbReference type="InterPro" id="IPR036086">
    <property type="entry name" value="ParB/Sulfiredoxin_sf"/>
</dbReference>
<sequence>MANQLQQFEFGTVKRSEIKLADYNPRTIYEQNQKKLYKSIKENGLVEPLVWNKRTKRLVSGHQRITVADKIYKKDYDVPVAIIDVDEDKEKKLNVQLNNSNLQGDWDLNLLENLSLDISFEDMGFTESDVDLMFDGQVAYNNEPIQEDDSDEDIKNMEMIEDEKDKLVDLKMKKKKAREQMKNDDAIDFYTTIIFPDNQSKQEFYKTIGIPATEPFVSFDQVKRYFENKESE</sequence>
<organism evidence="2 3">
    <name type="scientific">Ligilactobacillus salivarius</name>
    <dbReference type="NCBI Taxonomy" id="1624"/>
    <lineage>
        <taxon>Bacteria</taxon>
        <taxon>Bacillati</taxon>
        <taxon>Bacillota</taxon>
        <taxon>Bacilli</taxon>
        <taxon>Lactobacillales</taxon>
        <taxon>Lactobacillaceae</taxon>
        <taxon>Ligilactobacillus</taxon>
    </lineage>
</organism>
<name>A0ABD7YT16_9LACO</name>